<evidence type="ECO:0000313" key="2">
    <source>
        <dbReference type="EMBL" id="QHT93587.1"/>
    </source>
</evidence>
<evidence type="ECO:0000256" key="1">
    <source>
        <dbReference type="SAM" id="MobiDB-lite"/>
    </source>
</evidence>
<dbReference type="InterPro" id="IPR029033">
    <property type="entry name" value="His_PPase_superfam"/>
</dbReference>
<dbReference type="GO" id="GO:0005829">
    <property type="term" value="C:cytosol"/>
    <property type="evidence" value="ECO:0007669"/>
    <property type="project" value="TreeGrafter"/>
</dbReference>
<sequence length="487" mass="55334">MKGIMKKDDPRQDSSSPIVSMIFTHQARMRCFVRKTIQPIVGTMQKGSIVGTLNDVDDDNEDDYDSEDEFEALGGPNEIVNVDRDDDELTTREAIFERPDYLDDYEKLPTGDKHDGYQTEVILGGGKGFSLPRFKNGSVLEYVITSDAINIRLLIDGEVDEKKEKYIYYVLPGDEFKDIGAVQGRYNVTPFNPIKLQNNTYQVAPGQKYIFYVVRHGQATHNLLKSKMEKLGNVLTGKKDTSLTDEGKQQARRSGAKMASLLKNESVLAPGHLFSSDLKRTRETATNFITGLLNNIDEASADYKKIADVSDKHSLIVLPCAHELAFIKSGNCDAEQAMLPTPPENQTSCSLSNRDCNYEGHFDVNWDEYYRFYGSSTRSKMCKTCGRRRCKDTDMVTEAIRIINDQTGMNTVRPIRFAQGTKRTDGLKTRQGTWMSNPYGGKRGKNTMRRRKNKTRKTRKSHNRKRITRSKPKKSHKKVKNTKKSRK</sequence>
<name>A0A6C0INW6_9ZZZZ</name>
<dbReference type="GO" id="GO:0016791">
    <property type="term" value="F:phosphatase activity"/>
    <property type="evidence" value="ECO:0007669"/>
    <property type="project" value="TreeGrafter"/>
</dbReference>
<dbReference type="PANTHER" id="PTHR48100">
    <property type="entry name" value="BROAD-SPECIFICITY PHOSPHATASE YOR283W-RELATED"/>
    <property type="match status" value="1"/>
</dbReference>
<dbReference type="AlphaFoldDB" id="A0A6C0INW6"/>
<feature type="region of interest" description="Disordered" evidence="1">
    <location>
        <begin position="417"/>
        <end position="487"/>
    </location>
</feature>
<accession>A0A6C0INW6</accession>
<reference evidence="2" key="1">
    <citation type="journal article" date="2020" name="Nature">
        <title>Giant virus diversity and host interactions through global metagenomics.</title>
        <authorList>
            <person name="Schulz F."/>
            <person name="Roux S."/>
            <person name="Paez-Espino D."/>
            <person name="Jungbluth S."/>
            <person name="Walsh D.A."/>
            <person name="Denef V.J."/>
            <person name="McMahon K.D."/>
            <person name="Konstantinidis K.T."/>
            <person name="Eloe-Fadrosh E.A."/>
            <person name="Kyrpides N.C."/>
            <person name="Woyke T."/>
        </authorList>
    </citation>
    <scope>NUCLEOTIDE SEQUENCE</scope>
    <source>
        <strain evidence="2">GVMAG-M-3300024252-29</strain>
    </source>
</reference>
<dbReference type="Pfam" id="PF00300">
    <property type="entry name" value="His_Phos_1"/>
    <property type="match status" value="1"/>
</dbReference>
<dbReference type="CDD" id="cd07040">
    <property type="entry name" value="HP"/>
    <property type="match status" value="1"/>
</dbReference>
<dbReference type="EMBL" id="MN740208">
    <property type="protein sequence ID" value="QHT93587.1"/>
    <property type="molecule type" value="Genomic_DNA"/>
</dbReference>
<dbReference type="InterPro" id="IPR050275">
    <property type="entry name" value="PGM_Phosphatase"/>
</dbReference>
<proteinExistence type="predicted"/>
<dbReference type="InterPro" id="IPR013078">
    <property type="entry name" value="His_Pase_superF_clade-1"/>
</dbReference>
<dbReference type="SMART" id="SM00855">
    <property type="entry name" value="PGAM"/>
    <property type="match status" value="1"/>
</dbReference>
<dbReference type="PANTHER" id="PTHR48100:SF44">
    <property type="entry name" value="PHOSPHATASE C1620.13-RELATED"/>
    <property type="match status" value="1"/>
</dbReference>
<organism evidence="2">
    <name type="scientific">viral metagenome</name>
    <dbReference type="NCBI Taxonomy" id="1070528"/>
    <lineage>
        <taxon>unclassified sequences</taxon>
        <taxon>metagenomes</taxon>
        <taxon>organismal metagenomes</taxon>
    </lineage>
</organism>
<protein>
    <submittedName>
        <fullName evidence="2">Uncharacterized protein</fullName>
    </submittedName>
</protein>
<dbReference type="SUPFAM" id="SSF53254">
    <property type="entry name" value="Phosphoglycerate mutase-like"/>
    <property type="match status" value="1"/>
</dbReference>
<dbReference type="Gene3D" id="3.40.50.1240">
    <property type="entry name" value="Phosphoglycerate mutase-like"/>
    <property type="match status" value="1"/>
</dbReference>
<feature type="compositionally biased region" description="Basic residues" evidence="1">
    <location>
        <begin position="442"/>
        <end position="487"/>
    </location>
</feature>